<organism evidence="6 7">
    <name type="scientific">Alloprevotella rava</name>
    <dbReference type="NCBI Taxonomy" id="671218"/>
    <lineage>
        <taxon>Bacteria</taxon>
        <taxon>Pseudomonadati</taxon>
        <taxon>Bacteroidota</taxon>
        <taxon>Bacteroidia</taxon>
        <taxon>Bacteroidales</taxon>
        <taxon>Prevotellaceae</taxon>
        <taxon>Alloprevotella</taxon>
    </lineage>
</organism>
<evidence type="ECO:0000256" key="3">
    <source>
        <dbReference type="ARBA" id="ARBA00022840"/>
    </source>
</evidence>
<gene>
    <name evidence="6" type="ORF">FHS60_001353</name>
</gene>
<dbReference type="RefSeq" id="WP_183696595.1">
    <property type="nucleotide sequence ID" value="NZ_JACICA010000006.1"/>
</dbReference>
<evidence type="ECO:0000256" key="2">
    <source>
        <dbReference type="ARBA" id="ARBA00022741"/>
    </source>
</evidence>
<dbReference type="NCBIfam" id="TIGR00636">
    <property type="entry name" value="PduO_Nterm"/>
    <property type="match status" value="1"/>
</dbReference>
<dbReference type="PANTHER" id="PTHR12213:SF0">
    <property type="entry name" value="CORRINOID ADENOSYLTRANSFERASE MMAB"/>
    <property type="match status" value="1"/>
</dbReference>
<accession>A0A7W5Y1P3</accession>
<evidence type="ECO:0000313" key="6">
    <source>
        <dbReference type="EMBL" id="MBB3702880.1"/>
    </source>
</evidence>
<comment type="caution">
    <text evidence="6">The sequence shown here is derived from an EMBL/GenBank/DDBJ whole genome shotgun (WGS) entry which is preliminary data.</text>
</comment>
<dbReference type="AlphaFoldDB" id="A0A7W5Y1P3"/>
<keyword evidence="2 4" id="KW-0547">Nucleotide-binding</keyword>
<dbReference type="Pfam" id="PF01923">
    <property type="entry name" value="Cob_adeno_trans"/>
    <property type="match status" value="1"/>
</dbReference>
<sequence>MKIYTRSGDKGMTSLANGHRVKKCDDRVEAYGTLDELCSHIGLLAAMCPEELRANLYDIQRRIFAINGALALLKEPQGLPTAETIEAMEQLIDSVDTSEGRFCGFVLPGGAMPAAQADVCRTVCRRAERAIWRLGDEALPHETMVYINRLSDFFFLFARYLNKFMGSEEIKL</sequence>
<keyword evidence="3 4" id="KW-0067">ATP-binding</keyword>
<comment type="similarity">
    <text evidence="4">Belongs to the Cob(I)alamin adenosyltransferase family.</text>
</comment>
<name>A0A7W5Y1P3_9BACT</name>
<keyword evidence="1 4" id="KW-0808">Transferase</keyword>
<evidence type="ECO:0000259" key="5">
    <source>
        <dbReference type="Pfam" id="PF01923"/>
    </source>
</evidence>
<dbReference type="GO" id="GO:0009236">
    <property type="term" value="P:cobalamin biosynthetic process"/>
    <property type="evidence" value="ECO:0007669"/>
    <property type="project" value="UniProtKB-UniRule"/>
</dbReference>
<dbReference type="Gene3D" id="1.20.1200.10">
    <property type="entry name" value="Cobalamin adenosyltransferase-like"/>
    <property type="match status" value="1"/>
</dbReference>
<dbReference type="Proteomes" id="UP000541425">
    <property type="component" value="Unassembled WGS sequence"/>
</dbReference>
<proteinExistence type="inferred from homology"/>
<dbReference type="PANTHER" id="PTHR12213">
    <property type="entry name" value="CORRINOID ADENOSYLTRANSFERASE"/>
    <property type="match status" value="1"/>
</dbReference>
<feature type="domain" description="Cobalamin adenosyltransferase-like" evidence="5">
    <location>
        <begin position="3"/>
        <end position="161"/>
    </location>
</feature>
<dbReference type="InterPro" id="IPR016030">
    <property type="entry name" value="CblAdoTrfase-like"/>
</dbReference>
<dbReference type="GO" id="GO:0008817">
    <property type="term" value="F:corrinoid adenosyltransferase activity"/>
    <property type="evidence" value="ECO:0007669"/>
    <property type="project" value="UniProtKB-UniRule"/>
</dbReference>
<dbReference type="EC" id="2.5.1.17" evidence="4"/>
<protein>
    <recommendedName>
        <fullName evidence="4">Corrinoid adenosyltransferase</fullName>
        <ecNumber evidence="4">2.5.1.17</ecNumber>
    </recommendedName>
    <alternativeName>
        <fullName evidence="4">Cob(II)alamin adenosyltransferase</fullName>
    </alternativeName>
    <alternativeName>
        <fullName evidence="4">Cob(II)yrinic acid a,c-diamide adenosyltransferase</fullName>
    </alternativeName>
    <alternativeName>
        <fullName evidence="4">Cobinamide/cobalamin adenosyltransferase</fullName>
    </alternativeName>
</protein>
<dbReference type="EMBL" id="JACICA010000006">
    <property type="protein sequence ID" value="MBB3702880.1"/>
    <property type="molecule type" value="Genomic_DNA"/>
</dbReference>
<reference evidence="6 7" key="1">
    <citation type="submission" date="2020-08" db="EMBL/GenBank/DDBJ databases">
        <title>Genomic Encyclopedia of Type Strains, Phase IV (KMG-IV): sequencing the most valuable type-strain genomes for metagenomic binning, comparative biology and taxonomic classification.</title>
        <authorList>
            <person name="Goeker M."/>
        </authorList>
    </citation>
    <scope>NUCLEOTIDE SEQUENCE [LARGE SCALE GENOMIC DNA]</scope>
    <source>
        <strain evidence="6 7">DSM 22548</strain>
    </source>
</reference>
<comment type="catalytic activity">
    <reaction evidence="4">
        <text>2 cob(II)alamin + reduced [electron-transfer flavoprotein] + 2 ATP = 2 adenosylcob(III)alamin + 2 triphosphate + oxidized [electron-transfer flavoprotein] + 3 H(+)</text>
        <dbReference type="Rhea" id="RHEA:28671"/>
        <dbReference type="Rhea" id="RHEA-COMP:10685"/>
        <dbReference type="Rhea" id="RHEA-COMP:10686"/>
        <dbReference type="ChEBI" id="CHEBI:15378"/>
        <dbReference type="ChEBI" id="CHEBI:16304"/>
        <dbReference type="ChEBI" id="CHEBI:18036"/>
        <dbReference type="ChEBI" id="CHEBI:18408"/>
        <dbReference type="ChEBI" id="CHEBI:30616"/>
        <dbReference type="ChEBI" id="CHEBI:57692"/>
        <dbReference type="ChEBI" id="CHEBI:58307"/>
        <dbReference type="EC" id="2.5.1.17"/>
    </reaction>
</comment>
<evidence type="ECO:0000313" key="7">
    <source>
        <dbReference type="Proteomes" id="UP000541425"/>
    </source>
</evidence>
<dbReference type="GO" id="GO:0005524">
    <property type="term" value="F:ATP binding"/>
    <property type="evidence" value="ECO:0007669"/>
    <property type="project" value="UniProtKB-UniRule"/>
</dbReference>
<dbReference type="SUPFAM" id="SSF89028">
    <property type="entry name" value="Cobalamin adenosyltransferase-like"/>
    <property type="match status" value="1"/>
</dbReference>
<dbReference type="InterPro" id="IPR036451">
    <property type="entry name" value="CblAdoTrfase-like_sf"/>
</dbReference>
<dbReference type="UniPathway" id="UPA00148">
    <property type="reaction ID" value="UER00233"/>
</dbReference>
<dbReference type="InterPro" id="IPR029499">
    <property type="entry name" value="PduO-typ"/>
</dbReference>
<evidence type="ECO:0000256" key="1">
    <source>
        <dbReference type="ARBA" id="ARBA00022679"/>
    </source>
</evidence>
<comment type="catalytic activity">
    <reaction evidence="4">
        <text>2 cob(II)yrinate a,c diamide + reduced [electron-transfer flavoprotein] + 2 ATP = 2 adenosylcob(III)yrinate a,c-diamide + 2 triphosphate + oxidized [electron-transfer flavoprotein] + 3 H(+)</text>
        <dbReference type="Rhea" id="RHEA:11528"/>
        <dbReference type="Rhea" id="RHEA-COMP:10685"/>
        <dbReference type="Rhea" id="RHEA-COMP:10686"/>
        <dbReference type="ChEBI" id="CHEBI:15378"/>
        <dbReference type="ChEBI" id="CHEBI:18036"/>
        <dbReference type="ChEBI" id="CHEBI:30616"/>
        <dbReference type="ChEBI" id="CHEBI:57692"/>
        <dbReference type="ChEBI" id="CHEBI:58307"/>
        <dbReference type="ChEBI" id="CHEBI:58503"/>
        <dbReference type="ChEBI" id="CHEBI:58537"/>
        <dbReference type="EC" id="2.5.1.17"/>
    </reaction>
</comment>
<keyword evidence="4" id="KW-0169">Cobalamin biosynthesis</keyword>
<evidence type="ECO:0000256" key="4">
    <source>
        <dbReference type="RuleBase" id="RU366026"/>
    </source>
</evidence>
<comment type="pathway">
    <text evidence="4">Cofactor biosynthesis; adenosylcobalamin biosynthesis; adenosylcobalamin from cob(II)yrinate a,c-diamide: step 2/7.</text>
</comment>